<gene>
    <name evidence="1" type="ORF">RPERSI_LOCUS995</name>
</gene>
<proteinExistence type="predicted"/>
<dbReference type="EMBL" id="CAJVQC010000816">
    <property type="protein sequence ID" value="CAG8481377.1"/>
    <property type="molecule type" value="Genomic_DNA"/>
</dbReference>
<feature type="non-terminal residue" evidence="1">
    <location>
        <position position="1"/>
    </location>
</feature>
<name>A0ACA9KM35_9GLOM</name>
<dbReference type="Proteomes" id="UP000789920">
    <property type="component" value="Unassembled WGS sequence"/>
</dbReference>
<reference evidence="1" key="1">
    <citation type="submission" date="2021-06" db="EMBL/GenBank/DDBJ databases">
        <authorList>
            <person name="Kallberg Y."/>
            <person name="Tangrot J."/>
            <person name="Rosling A."/>
        </authorList>
    </citation>
    <scope>NUCLEOTIDE SEQUENCE</scope>
    <source>
        <strain evidence="1">MA461A</strain>
    </source>
</reference>
<organism evidence="1 2">
    <name type="scientific">Racocetra persica</name>
    <dbReference type="NCBI Taxonomy" id="160502"/>
    <lineage>
        <taxon>Eukaryota</taxon>
        <taxon>Fungi</taxon>
        <taxon>Fungi incertae sedis</taxon>
        <taxon>Mucoromycota</taxon>
        <taxon>Glomeromycotina</taxon>
        <taxon>Glomeromycetes</taxon>
        <taxon>Diversisporales</taxon>
        <taxon>Gigasporaceae</taxon>
        <taxon>Racocetra</taxon>
    </lineage>
</organism>
<comment type="caution">
    <text evidence="1">The sequence shown here is derived from an EMBL/GenBank/DDBJ whole genome shotgun (WGS) entry which is preliminary data.</text>
</comment>
<evidence type="ECO:0000313" key="2">
    <source>
        <dbReference type="Proteomes" id="UP000789920"/>
    </source>
</evidence>
<sequence>SLISSLPNGIRVATENTPGHFSAVGVYVDAGSRYETPQTTGVSHILDRTAFKGTKTRTSEQTQAILESLGGNIMCASSREAIMYQSAIFSQDLPKIIELFSDVIRNPLIDPEEVAEQRRTALYEIQEIWQKPEMIMPELLHTVAYKNNTLGNPMLCPEERLNTITPELIRDYMLTWYRPERIVVAAVGAKHEDVVELVSNHFGDIPRSPDFNSHFSLPLSVTSSNYKQSKTSLYKTITTAASSILHPKQPATSTIATQKAHYTGGTLLLDKSQPHTHLYISFEGLSIHDPDIYALAILQMLLGGGGSFSAGGPGKGMYTRLFTNVLNQYSWVESCMCFNHCYTDSGLFGIMASCRPEYNRALVDVIAKQFESVTSYGRGGVTQLELARAKNQLKSSLLMNLESRMVQLEDLGRQVQVHGFKIPAEVMCKKIDDVTLEDLVRVARKIIRGDVVNEGQGTGQVTVVAQGNLSGLPDVVKICERYGLGKHSGSKWLRYKIEKMSTTDKNNLKTDSYTVSDLLPKISSLIDTCDYQLALQFAKRALSMESNNIMVLEILGMVEIELGMFDDAKEHFLKAISISPNQGYSKYMYMGQLCEGLEAIKNFQCGVNLMIDEHKSITSNKSSSSQDSQESLNRKISTALCSMIEIYLTDCCFESDAESKCEEYLNQALEIDPINPEVYQLLASVRLSQQRNEEAKIALEKSLSLWINLEPGDPLIPSYDIRISLVKLLLELSQYTQALSVLEILQKENDQIVDIWYLYGWCYYCMGQDSLQNKEDHLVHWEDARDCLVTCEKASYNTHKKSYKPSTLL</sequence>
<keyword evidence="2" id="KW-1185">Reference proteome</keyword>
<protein>
    <submittedName>
        <fullName evidence="1">27988_t:CDS:1</fullName>
    </submittedName>
</protein>
<accession>A0ACA9KM35</accession>
<evidence type="ECO:0000313" key="1">
    <source>
        <dbReference type="EMBL" id="CAG8481377.1"/>
    </source>
</evidence>